<name>A0A8T2LJQ3_ASTMX</name>
<evidence type="ECO:0000313" key="3">
    <source>
        <dbReference type="Proteomes" id="UP000752171"/>
    </source>
</evidence>
<protein>
    <submittedName>
        <fullName evidence="2">Uncharacterized protein</fullName>
    </submittedName>
</protein>
<dbReference type="Proteomes" id="UP000752171">
    <property type="component" value="Unassembled WGS sequence"/>
</dbReference>
<reference evidence="2 3" key="1">
    <citation type="submission" date="2021-07" db="EMBL/GenBank/DDBJ databases">
        <authorList>
            <person name="Imarazene B."/>
            <person name="Zahm M."/>
            <person name="Klopp C."/>
            <person name="Cabau C."/>
            <person name="Beille S."/>
            <person name="Jouanno E."/>
            <person name="Castinel A."/>
            <person name="Lluch J."/>
            <person name="Gil L."/>
            <person name="Kuchtly C."/>
            <person name="Lopez Roques C."/>
            <person name="Donnadieu C."/>
            <person name="Parrinello H."/>
            <person name="Journot L."/>
            <person name="Du K."/>
            <person name="Schartl M."/>
            <person name="Retaux S."/>
            <person name="Guiguen Y."/>
        </authorList>
    </citation>
    <scope>NUCLEOTIDE SEQUENCE [LARGE SCALE GENOMIC DNA]</scope>
    <source>
        <strain evidence="2">Pach_M1</strain>
        <tissue evidence="2">Testis</tissue>
    </source>
</reference>
<comment type="caution">
    <text evidence="2">The sequence shown here is derived from an EMBL/GenBank/DDBJ whole genome shotgun (WGS) entry which is preliminary data.</text>
</comment>
<dbReference type="AlphaFoldDB" id="A0A8T2LJQ3"/>
<sequence length="168" mass="18544">MELGGLLPPGQVWGAAVGMPGKRRRSDVSGINGGFDGENGATYPSFPTQTLRTPITPSTPSSRHSGFVMIDGQRGVYYSESWEPSGSTLYLPVVGTVLANMTKYDQISFEQGCFCIGDENGRFQHKAQGQAMNCWRYSEQDRKLFISLSYFFTNAQVFQEMLSSLESL</sequence>
<gene>
    <name evidence="2" type="ORF">AMEX_G13318</name>
</gene>
<dbReference type="EMBL" id="JAICCE010000010">
    <property type="protein sequence ID" value="KAG9272328.1"/>
    <property type="molecule type" value="Genomic_DNA"/>
</dbReference>
<evidence type="ECO:0000256" key="1">
    <source>
        <dbReference type="SAM" id="MobiDB-lite"/>
    </source>
</evidence>
<proteinExistence type="predicted"/>
<evidence type="ECO:0000313" key="2">
    <source>
        <dbReference type="EMBL" id="KAG9272328.1"/>
    </source>
</evidence>
<accession>A0A8T2LJQ3</accession>
<feature type="region of interest" description="Disordered" evidence="1">
    <location>
        <begin position="21"/>
        <end position="48"/>
    </location>
</feature>
<organism evidence="2 3">
    <name type="scientific">Astyanax mexicanus</name>
    <name type="common">Blind cave fish</name>
    <name type="synonym">Astyanax fasciatus mexicanus</name>
    <dbReference type="NCBI Taxonomy" id="7994"/>
    <lineage>
        <taxon>Eukaryota</taxon>
        <taxon>Metazoa</taxon>
        <taxon>Chordata</taxon>
        <taxon>Craniata</taxon>
        <taxon>Vertebrata</taxon>
        <taxon>Euteleostomi</taxon>
        <taxon>Actinopterygii</taxon>
        <taxon>Neopterygii</taxon>
        <taxon>Teleostei</taxon>
        <taxon>Ostariophysi</taxon>
        <taxon>Characiformes</taxon>
        <taxon>Characoidei</taxon>
        <taxon>Acestrorhamphidae</taxon>
        <taxon>Acestrorhamphinae</taxon>
        <taxon>Astyanax</taxon>
    </lineage>
</organism>